<dbReference type="PANTHER" id="PTHR40661:SF2">
    <property type="entry name" value="HTH-TYPE TRANSCRIPTIONAL REGULATOR PRTR"/>
    <property type="match status" value="1"/>
</dbReference>
<dbReference type="SMART" id="SM00530">
    <property type="entry name" value="HTH_XRE"/>
    <property type="match status" value="2"/>
</dbReference>
<dbReference type="Proteomes" id="UP000028493">
    <property type="component" value="Unassembled WGS sequence"/>
</dbReference>
<evidence type="ECO:0000259" key="4">
    <source>
        <dbReference type="PROSITE" id="PS50943"/>
    </source>
</evidence>
<gene>
    <name evidence="5" type="ORF">XBKB1_4000004</name>
</gene>
<sequence length="326" mass="36492">MKEIWYELVKSRMRELEISQEKLAESLEVTQGAVGHWLNGRRAPSVGVIMEIMKAVGLDNVSFDSEGMVNHAEKKTPTLSIHFKTNTLKDRLKTILANEDMKQKQLAEVLSVSAQTVNNWLSRNAISRDAAQSISEQFGYSLDWFLNGVGEPKLENVLKQNNAKSDIPPESDWSAVTTWDSNTPLDDDEVEVPFLKDIEFACGSGRCIDVDYNGFKLRFSKATLRRIGAPTDGSTILCFPAKGDSMEPVIPNGAAVAIDIANKTICDGKIYAIEQEGLKRIKCLYRKPGGKLLIRSYNRDEYEDEIASEDSVTIIGKLFWHSVLHY</sequence>
<dbReference type="Pfam" id="PF00717">
    <property type="entry name" value="Peptidase_S24"/>
    <property type="match status" value="1"/>
</dbReference>
<dbReference type="InterPro" id="IPR039418">
    <property type="entry name" value="LexA-like"/>
</dbReference>
<dbReference type="GO" id="GO:0003677">
    <property type="term" value="F:DNA binding"/>
    <property type="evidence" value="ECO:0007669"/>
    <property type="project" value="UniProtKB-KW"/>
</dbReference>
<evidence type="ECO:0000313" key="5">
    <source>
        <dbReference type="EMBL" id="CDH25431.1"/>
    </source>
</evidence>
<evidence type="ECO:0000256" key="3">
    <source>
        <dbReference type="ARBA" id="ARBA00023163"/>
    </source>
</evidence>
<dbReference type="InterPro" id="IPR036286">
    <property type="entry name" value="LexA/Signal_pep-like_sf"/>
</dbReference>
<dbReference type="InterPro" id="IPR001387">
    <property type="entry name" value="Cro/C1-type_HTH"/>
</dbReference>
<feature type="domain" description="HTH cro/C1-type" evidence="4">
    <location>
        <begin position="9"/>
        <end position="63"/>
    </location>
</feature>
<keyword evidence="1" id="KW-0805">Transcription regulation</keyword>
<dbReference type="HOGENOM" id="CLU_066192_1_4_6"/>
<feature type="domain" description="HTH cro/C1-type" evidence="4">
    <location>
        <begin position="92"/>
        <end position="145"/>
    </location>
</feature>
<dbReference type="SUPFAM" id="SSF51306">
    <property type="entry name" value="LexA/Signal peptidase"/>
    <property type="match status" value="1"/>
</dbReference>
<dbReference type="AlphaFoldDB" id="A0A077PXM9"/>
<dbReference type="SUPFAM" id="SSF47413">
    <property type="entry name" value="lambda repressor-like DNA-binding domains"/>
    <property type="match status" value="2"/>
</dbReference>
<proteinExistence type="predicted"/>
<name>A0A077PXM9_XENBV</name>
<dbReference type="GO" id="GO:0045892">
    <property type="term" value="P:negative regulation of DNA-templated transcription"/>
    <property type="evidence" value="ECO:0007669"/>
    <property type="project" value="InterPro"/>
</dbReference>
<dbReference type="Gene3D" id="2.10.109.10">
    <property type="entry name" value="Umud Fragment, subunit A"/>
    <property type="match status" value="1"/>
</dbReference>
<dbReference type="InterPro" id="IPR015927">
    <property type="entry name" value="Peptidase_S24_S26A/B/C"/>
</dbReference>
<reference evidence="5" key="1">
    <citation type="submission" date="2013-07" db="EMBL/GenBank/DDBJ databases">
        <title>Sub-species coevolution in mutualistic symbiosis.</title>
        <authorList>
            <person name="Murfin K."/>
            <person name="Klassen J."/>
            <person name="Lee M."/>
            <person name="Forst S."/>
            <person name="Stock P."/>
            <person name="Goodrich-Blair H."/>
        </authorList>
    </citation>
    <scope>NUCLEOTIDE SEQUENCE [LARGE SCALE GENOMIC DNA]</scope>
    <source>
        <strain evidence="5">Kraussei Becker Underwood</strain>
    </source>
</reference>
<dbReference type="CDD" id="cd00093">
    <property type="entry name" value="HTH_XRE"/>
    <property type="match status" value="2"/>
</dbReference>
<comment type="caution">
    <text evidence="5">The sequence shown here is derived from an EMBL/GenBank/DDBJ whole genome shotgun (WGS) entry which is preliminary data.</text>
</comment>
<dbReference type="PROSITE" id="PS50943">
    <property type="entry name" value="HTH_CROC1"/>
    <property type="match status" value="2"/>
</dbReference>
<dbReference type="InterPro" id="IPR010982">
    <property type="entry name" value="Lambda_DNA-bd_dom_sf"/>
</dbReference>
<dbReference type="PANTHER" id="PTHR40661">
    <property type="match status" value="1"/>
</dbReference>
<dbReference type="EMBL" id="CBSZ010000336">
    <property type="protein sequence ID" value="CDH25431.1"/>
    <property type="molecule type" value="Genomic_DNA"/>
</dbReference>
<evidence type="ECO:0000313" key="6">
    <source>
        <dbReference type="Proteomes" id="UP000028493"/>
    </source>
</evidence>
<keyword evidence="2" id="KW-0238">DNA-binding</keyword>
<dbReference type="Pfam" id="PF01381">
    <property type="entry name" value="HTH_3"/>
    <property type="match status" value="1"/>
</dbReference>
<evidence type="ECO:0000256" key="1">
    <source>
        <dbReference type="ARBA" id="ARBA00023015"/>
    </source>
</evidence>
<keyword evidence="3" id="KW-0804">Transcription</keyword>
<dbReference type="Pfam" id="PF07022">
    <property type="entry name" value="Phage_CI_repr"/>
    <property type="match status" value="1"/>
</dbReference>
<evidence type="ECO:0000256" key="2">
    <source>
        <dbReference type="ARBA" id="ARBA00023125"/>
    </source>
</evidence>
<dbReference type="Gene3D" id="1.10.260.40">
    <property type="entry name" value="lambda repressor-like DNA-binding domains"/>
    <property type="match status" value="2"/>
</dbReference>
<dbReference type="InterPro" id="IPR010744">
    <property type="entry name" value="Phage_CI_N"/>
</dbReference>
<dbReference type="CDD" id="cd06529">
    <property type="entry name" value="S24_LexA-like"/>
    <property type="match status" value="1"/>
</dbReference>
<organism evidence="5 6">
    <name type="scientific">Xenorhabdus bovienii str. kraussei Becker Underwood</name>
    <dbReference type="NCBI Taxonomy" id="1398204"/>
    <lineage>
        <taxon>Bacteria</taxon>
        <taxon>Pseudomonadati</taxon>
        <taxon>Pseudomonadota</taxon>
        <taxon>Gammaproteobacteria</taxon>
        <taxon>Enterobacterales</taxon>
        <taxon>Morganellaceae</taxon>
        <taxon>Xenorhabdus</taxon>
    </lineage>
</organism>
<accession>A0A077PXM9</accession>
<protein>
    <submittedName>
        <fullName evidence="5">Repressor protein CI (Modular protein)</fullName>
    </submittedName>
</protein>